<dbReference type="GO" id="GO:0016491">
    <property type="term" value="F:oxidoreductase activity"/>
    <property type="evidence" value="ECO:0007669"/>
    <property type="project" value="InterPro"/>
</dbReference>
<sequence length="383" mass="40162">MSSHTLTVKKIDGKPGQVYYPLQLNSVPKPTPGPNQVLVKLSAAALNHRDLFIRQHLYPGISFSHPLLADGYGTVIALGGPGAESSDALLNKPVILTPSWGWEEDPVGPEQNGAKFAVLGGAAMYDHGTAQEYVVVPEDEVVLAPAHLTPAEGAALPLVGLTGWRALVTKANARRGDNVLVTGIGGGVALQAAQFAAAMGCNVFVTSRDKAKIEKAVKLLGVKGGVVYKDADWDKQLKGLLPADRPWLDAVVDGAGGDVVGRTVKLLKVGGVIACYGMTVGPKMDWTMQAVLKNVELKGTSMGSKKEFREMVDFVGKHKIRPVVSKVVRGLDNLEGIDGLFEEMKAGRQFGKLVILIGDDGEGEGGDDGSAASGNSAASSPKL</sequence>
<evidence type="ECO:0000313" key="4">
    <source>
        <dbReference type="Proteomes" id="UP001285441"/>
    </source>
</evidence>
<dbReference type="PANTHER" id="PTHR45033">
    <property type="match status" value="1"/>
</dbReference>
<reference evidence="3" key="1">
    <citation type="journal article" date="2023" name="Mol. Phylogenet. Evol.">
        <title>Genome-scale phylogeny and comparative genomics of the fungal order Sordariales.</title>
        <authorList>
            <person name="Hensen N."/>
            <person name="Bonometti L."/>
            <person name="Westerberg I."/>
            <person name="Brannstrom I.O."/>
            <person name="Guillou S."/>
            <person name="Cros-Aarteil S."/>
            <person name="Calhoun S."/>
            <person name="Haridas S."/>
            <person name="Kuo A."/>
            <person name="Mondo S."/>
            <person name="Pangilinan J."/>
            <person name="Riley R."/>
            <person name="LaButti K."/>
            <person name="Andreopoulos B."/>
            <person name="Lipzen A."/>
            <person name="Chen C."/>
            <person name="Yan M."/>
            <person name="Daum C."/>
            <person name="Ng V."/>
            <person name="Clum A."/>
            <person name="Steindorff A."/>
            <person name="Ohm R.A."/>
            <person name="Martin F."/>
            <person name="Silar P."/>
            <person name="Natvig D.O."/>
            <person name="Lalanne C."/>
            <person name="Gautier V."/>
            <person name="Ament-Velasquez S.L."/>
            <person name="Kruys A."/>
            <person name="Hutchinson M.I."/>
            <person name="Powell A.J."/>
            <person name="Barry K."/>
            <person name="Miller A.N."/>
            <person name="Grigoriev I.V."/>
            <person name="Debuchy R."/>
            <person name="Gladieux P."/>
            <person name="Hiltunen Thoren M."/>
            <person name="Johannesson H."/>
        </authorList>
    </citation>
    <scope>NUCLEOTIDE SEQUENCE</scope>
    <source>
        <strain evidence="3">CBS 232.78</strain>
    </source>
</reference>
<gene>
    <name evidence="3" type="ORF">B0H63DRAFT_28100</name>
</gene>
<dbReference type="InterPro" id="IPR013149">
    <property type="entry name" value="ADH-like_C"/>
</dbReference>
<proteinExistence type="predicted"/>
<dbReference type="Proteomes" id="UP001285441">
    <property type="component" value="Unassembled WGS sequence"/>
</dbReference>
<feature type="compositionally biased region" description="Low complexity" evidence="1">
    <location>
        <begin position="369"/>
        <end position="383"/>
    </location>
</feature>
<dbReference type="EMBL" id="JAULSW010000001">
    <property type="protein sequence ID" value="KAK3393785.1"/>
    <property type="molecule type" value="Genomic_DNA"/>
</dbReference>
<dbReference type="AlphaFoldDB" id="A0AAE0P5R2"/>
<dbReference type="Pfam" id="PF00107">
    <property type="entry name" value="ADH_zinc_N"/>
    <property type="match status" value="1"/>
</dbReference>
<evidence type="ECO:0000256" key="1">
    <source>
        <dbReference type="SAM" id="MobiDB-lite"/>
    </source>
</evidence>
<reference evidence="3" key="2">
    <citation type="submission" date="2023-06" db="EMBL/GenBank/DDBJ databases">
        <authorList>
            <consortium name="Lawrence Berkeley National Laboratory"/>
            <person name="Haridas S."/>
            <person name="Hensen N."/>
            <person name="Bonometti L."/>
            <person name="Westerberg I."/>
            <person name="Brannstrom I.O."/>
            <person name="Guillou S."/>
            <person name="Cros-Aarteil S."/>
            <person name="Calhoun S."/>
            <person name="Kuo A."/>
            <person name="Mondo S."/>
            <person name="Pangilinan J."/>
            <person name="Riley R."/>
            <person name="LaButti K."/>
            <person name="Andreopoulos B."/>
            <person name="Lipzen A."/>
            <person name="Chen C."/>
            <person name="Yanf M."/>
            <person name="Daum C."/>
            <person name="Ng V."/>
            <person name="Clum A."/>
            <person name="Steindorff A."/>
            <person name="Ohm R."/>
            <person name="Martin F."/>
            <person name="Silar P."/>
            <person name="Natvig D."/>
            <person name="Lalanne C."/>
            <person name="Gautier V."/>
            <person name="Ament-velasquez S.L."/>
            <person name="Kruys A."/>
            <person name="Hutchinson M.I."/>
            <person name="Powell A.J."/>
            <person name="Barry K."/>
            <person name="Miller A.N."/>
            <person name="Grigoriev I.V."/>
            <person name="Debuchy R."/>
            <person name="Gladieux P."/>
            <person name="Thoren M.H."/>
            <person name="Johannesson H."/>
        </authorList>
    </citation>
    <scope>NUCLEOTIDE SEQUENCE</scope>
    <source>
        <strain evidence="3">CBS 232.78</strain>
    </source>
</reference>
<keyword evidence="4" id="KW-1185">Reference proteome</keyword>
<name>A0AAE0P5R2_9PEZI</name>
<dbReference type="InterPro" id="IPR052711">
    <property type="entry name" value="Zinc_ADH-like"/>
</dbReference>
<feature type="region of interest" description="Disordered" evidence="1">
    <location>
        <begin position="361"/>
        <end position="383"/>
    </location>
</feature>
<protein>
    <recommendedName>
        <fullName evidence="2">Enoyl reductase (ER) domain-containing protein</fullName>
    </recommendedName>
</protein>
<dbReference type="PANTHER" id="PTHR45033:SF3">
    <property type="entry name" value="DEHYDROGENASE, PUTATIVE (AFU_ORTHOLOGUE AFUA_2G13270)-RELATED"/>
    <property type="match status" value="1"/>
</dbReference>
<dbReference type="SUPFAM" id="SSF51735">
    <property type="entry name" value="NAD(P)-binding Rossmann-fold domains"/>
    <property type="match status" value="1"/>
</dbReference>
<dbReference type="FunFam" id="3.40.50.720:FF:000481">
    <property type="entry name" value="Alcohol dehydrogenase, variant"/>
    <property type="match status" value="1"/>
</dbReference>
<dbReference type="InterPro" id="IPR020843">
    <property type="entry name" value="ER"/>
</dbReference>
<dbReference type="Gene3D" id="3.90.180.10">
    <property type="entry name" value="Medium-chain alcohol dehydrogenases, catalytic domain"/>
    <property type="match status" value="1"/>
</dbReference>
<dbReference type="SMART" id="SM00829">
    <property type="entry name" value="PKS_ER"/>
    <property type="match status" value="1"/>
</dbReference>
<comment type="caution">
    <text evidence="3">The sequence shown here is derived from an EMBL/GenBank/DDBJ whole genome shotgun (WGS) entry which is preliminary data.</text>
</comment>
<dbReference type="InterPro" id="IPR013154">
    <property type="entry name" value="ADH-like_N"/>
</dbReference>
<dbReference type="SUPFAM" id="SSF50129">
    <property type="entry name" value="GroES-like"/>
    <property type="match status" value="1"/>
</dbReference>
<dbReference type="InterPro" id="IPR036291">
    <property type="entry name" value="NAD(P)-bd_dom_sf"/>
</dbReference>
<dbReference type="InterPro" id="IPR011032">
    <property type="entry name" value="GroES-like_sf"/>
</dbReference>
<dbReference type="Pfam" id="PF08240">
    <property type="entry name" value="ADH_N"/>
    <property type="match status" value="1"/>
</dbReference>
<organism evidence="3 4">
    <name type="scientific">Podospora didyma</name>
    <dbReference type="NCBI Taxonomy" id="330526"/>
    <lineage>
        <taxon>Eukaryota</taxon>
        <taxon>Fungi</taxon>
        <taxon>Dikarya</taxon>
        <taxon>Ascomycota</taxon>
        <taxon>Pezizomycotina</taxon>
        <taxon>Sordariomycetes</taxon>
        <taxon>Sordariomycetidae</taxon>
        <taxon>Sordariales</taxon>
        <taxon>Podosporaceae</taxon>
        <taxon>Podospora</taxon>
    </lineage>
</organism>
<evidence type="ECO:0000259" key="2">
    <source>
        <dbReference type="SMART" id="SM00829"/>
    </source>
</evidence>
<feature type="domain" description="Enoyl reductase (ER)" evidence="2">
    <location>
        <begin position="13"/>
        <end position="355"/>
    </location>
</feature>
<dbReference type="Gene3D" id="3.40.50.720">
    <property type="entry name" value="NAD(P)-binding Rossmann-like Domain"/>
    <property type="match status" value="1"/>
</dbReference>
<accession>A0AAE0P5R2</accession>
<evidence type="ECO:0000313" key="3">
    <source>
        <dbReference type="EMBL" id="KAK3393785.1"/>
    </source>
</evidence>